<feature type="region of interest" description="Disordered" evidence="1">
    <location>
        <begin position="1"/>
        <end position="22"/>
    </location>
</feature>
<dbReference type="OrthoDB" id="2202254at2759"/>
<gene>
    <name evidence="3" type="ORF">INT47_005382</name>
</gene>
<dbReference type="InterPro" id="IPR001584">
    <property type="entry name" value="Integrase_cat-core"/>
</dbReference>
<dbReference type="SUPFAM" id="SSF53098">
    <property type="entry name" value="Ribonuclease H-like"/>
    <property type="match status" value="1"/>
</dbReference>
<evidence type="ECO:0000259" key="2">
    <source>
        <dbReference type="PROSITE" id="PS50994"/>
    </source>
</evidence>
<dbReference type="EMBL" id="JAEPRD010000310">
    <property type="protein sequence ID" value="KAG2192205.1"/>
    <property type="molecule type" value="Genomic_DNA"/>
</dbReference>
<evidence type="ECO:0000256" key="1">
    <source>
        <dbReference type="SAM" id="MobiDB-lite"/>
    </source>
</evidence>
<evidence type="ECO:0000313" key="3">
    <source>
        <dbReference type="EMBL" id="KAG2192205.1"/>
    </source>
</evidence>
<organism evidence="3 4">
    <name type="scientific">Mucor saturninus</name>
    <dbReference type="NCBI Taxonomy" id="64648"/>
    <lineage>
        <taxon>Eukaryota</taxon>
        <taxon>Fungi</taxon>
        <taxon>Fungi incertae sedis</taxon>
        <taxon>Mucoromycota</taxon>
        <taxon>Mucoromycotina</taxon>
        <taxon>Mucoromycetes</taxon>
        <taxon>Mucorales</taxon>
        <taxon>Mucorineae</taxon>
        <taxon>Mucoraceae</taxon>
        <taxon>Mucor</taxon>
    </lineage>
</organism>
<dbReference type="AlphaFoldDB" id="A0A8H7QHG9"/>
<evidence type="ECO:0000313" key="4">
    <source>
        <dbReference type="Proteomes" id="UP000603453"/>
    </source>
</evidence>
<dbReference type="InterPro" id="IPR050951">
    <property type="entry name" value="Retrovirus_Pol_polyprotein"/>
</dbReference>
<reference evidence="3" key="1">
    <citation type="submission" date="2020-12" db="EMBL/GenBank/DDBJ databases">
        <title>Metabolic potential, ecology and presence of endohyphal bacteria is reflected in genomic diversity of Mucoromycotina.</title>
        <authorList>
            <person name="Muszewska A."/>
            <person name="Okrasinska A."/>
            <person name="Steczkiewicz K."/>
            <person name="Drgas O."/>
            <person name="Orlowska M."/>
            <person name="Perlinska-Lenart U."/>
            <person name="Aleksandrzak-Piekarczyk T."/>
            <person name="Szatraj K."/>
            <person name="Zielenkiewicz U."/>
            <person name="Pilsyk S."/>
            <person name="Malc E."/>
            <person name="Mieczkowski P."/>
            <person name="Kruszewska J.S."/>
            <person name="Biernat P."/>
            <person name="Pawlowska J."/>
        </authorList>
    </citation>
    <scope>NUCLEOTIDE SEQUENCE</scope>
    <source>
        <strain evidence="3">WA0000017839</strain>
    </source>
</reference>
<sequence length="100" mass="11297">MKTVCQRTGIKRADTSVEQPQSDGVIERINSTIKSSLSLYCESNPQAWDLYLPFITFSINTSVQKSTGYTPFQAMFGRQAVLPFLEDFSRISSKSYQAEE</sequence>
<dbReference type="PROSITE" id="PS50994">
    <property type="entry name" value="INTEGRASE"/>
    <property type="match status" value="1"/>
</dbReference>
<dbReference type="PANTHER" id="PTHR37984">
    <property type="entry name" value="PROTEIN CBG26694"/>
    <property type="match status" value="1"/>
</dbReference>
<dbReference type="Proteomes" id="UP000603453">
    <property type="component" value="Unassembled WGS sequence"/>
</dbReference>
<dbReference type="GO" id="GO:0003676">
    <property type="term" value="F:nucleic acid binding"/>
    <property type="evidence" value="ECO:0007669"/>
    <property type="project" value="InterPro"/>
</dbReference>
<accession>A0A8H7QHG9</accession>
<feature type="domain" description="Integrase catalytic" evidence="2">
    <location>
        <begin position="1"/>
        <end position="79"/>
    </location>
</feature>
<dbReference type="InterPro" id="IPR012337">
    <property type="entry name" value="RNaseH-like_sf"/>
</dbReference>
<dbReference type="GO" id="GO:0005634">
    <property type="term" value="C:nucleus"/>
    <property type="evidence" value="ECO:0007669"/>
    <property type="project" value="UniProtKB-ARBA"/>
</dbReference>
<proteinExistence type="predicted"/>
<protein>
    <recommendedName>
        <fullName evidence="2">Integrase catalytic domain-containing protein</fullName>
    </recommendedName>
</protein>
<dbReference type="GO" id="GO:0015074">
    <property type="term" value="P:DNA integration"/>
    <property type="evidence" value="ECO:0007669"/>
    <property type="project" value="InterPro"/>
</dbReference>
<dbReference type="InterPro" id="IPR036397">
    <property type="entry name" value="RNaseH_sf"/>
</dbReference>
<dbReference type="PANTHER" id="PTHR37984:SF15">
    <property type="entry name" value="INTEGRASE CATALYTIC DOMAIN-CONTAINING PROTEIN"/>
    <property type="match status" value="1"/>
</dbReference>
<comment type="caution">
    <text evidence="3">The sequence shown here is derived from an EMBL/GenBank/DDBJ whole genome shotgun (WGS) entry which is preliminary data.</text>
</comment>
<dbReference type="Gene3D" id="3.30.420.10">
    <property type="entry name" value="Ribonuclease H-like superfamily/Ribonuclease H"/>
    <property type="match status" value="1"/>
</dbReference>
<name>A0A8H7QHG9_9FUNG</name>
<keyword evidence="4" id="KW-1185">Reference proteome</keyword>